<gene>
    <name evidence="1" type="ORF">Pla8534_19760</name>
</gene>
<accession>A0A518DQS4</accession>
<name>A0A518DQS4_9BACT</name>
<keyword evidence="2" id="KW-1185">Reference proteome</keyword>
<evidence type="ECO:0000313" key="2">
    <source>
        <dbReference type="Proteomes" id="UP000317648"/>
    </source>
</evidence>
<proteinExistence type="predicted"/>
<reference evidence="1 2" key="1">
    <citation type="submission" date="2019-02" db="EMBL/GenBank/DDBJ databases">
        <title>Deep-cultivation of Planctomycetes and their phenomic and genomic characterization uncovers novel biology.</title>
        <authorList>
            <person name="Wiegand S."/>
            <person name="Jogler M."/>
            <person name="Boedeker C."/>
            <person name="Pinto D."/>
            <person name="Vollmers J."/>
            <person name="Rivas-Marin E."/>
            <person name="Kohn T."/>
            <person name="Peeters S.H."/>
            <person name="Heuer A."/>
            <person name="Rast P."/>
            <person name="Oberbeckmann S."/>
            <person name="Bunk B."/>
            <person name="Jeske O."/>
            <person name="Meyerdierks A."/>
            <person name="Storesund J.E."/>
            <person name="Kallscheuer N."/>
            <person name="Luecker S."/>
            <person name="Lage O.M."/>
            <person name="Pohl T."/>
            <person name="Merkel B.J."/>
            <person name="Hornburger P."/>
            <person name="Mueller R.-W."/>
            <person name="Bruemmer F."/>
            <person name="Labrenz M."/>
            <person name="Spormann A.M."/>
            <person name="Op den Camp H."/>
            <person name="Overmann J."/>
            <person name="Amann R."/>
            <person name="Jetten M.S.M."/>
            <person name="Mascher T."/>
            <person name="Medema M.H."/>
            <person name="Devos D.P."/>
            <person name="Kaster A.-K."/>
            <person name="Ovreas L."/>
            <person name="Rohde M."/>
            <person name="Galperin M.Y."/>
            <person name="Jogler C."/>
        </authorList>
    </citation>
    <scope>NUCLEOTIDE SEQUENCE [LARGE SCALE GENOMIC DNA]</scope>
    <source>
        <strain evidence="1 2">Pla85_3_4</strain>
    </source>
</reference>
<sequence length="470" mass="52025">MNAASTKKPPLLGVTVLGDFILSEGVELVLANLVNIGATAVAVNPTVTVPGDETSGNWQPPRDAGHSPRTFDRPLFGQGALWLRSGPSYEPRQEFYADSTYRPRKTNELTAEHGPQIGRFIDAAADAGIDVYLQIGAVQPTGLRAEDKPRLPDGSLPANRVANTASLASTAVQAYNEAYVRDLLAEYPRLHGFRIDWPEYPCYTFDEVFQDFSPQVAAWAEQQALEQQPIDFEKARSAAAGLQRFLLEEIVNEDLEQLLAVPRNTLGAVWEARFPGLLGWLDLKRRLSLATLTHWRTIIKRHGGDSCRLSAHAFMPAFTTLTGFDFDAASDLCDSISPKLYTMHWMLMIQLWGKRILESRPELDDALLTAALLRLLGLEEAQHAGKRLADFAYPEPHEPHAIGDAVQIARIEETVAAAAGRAPIYPLVHGYGPLDDFQRRFDLVKQTGASGAWLNRYGYLSDAKLDVIRR</sequence>
<dbReference type="EMBL" id="CP036433">
    <property type="protein sequence ID" value="QDU94188.1"/>
    <property type="molecule type" value="Genomic_DNA"/>
</dbReference>
<dbReference type="OrthoDB" id="8148509at2"/>
<dbReference type="RefSeq" id="WP_145052160.1">
    <property type="nucleotide sequence ID" value="NZ_CP036433.1"/>
</dbReference>
<dbReference type="Proteomes" id="UP000317648">
    <property type="component" value="Chromosome"/>
</dbReference>
<organism evidence="1 2">
    <name type="scientific">Lignipirellula cremea</name>
    <dbReference type="NCBI Taxonomy" id="2528010"/>
    <lineage>
        <taxon>Bacteria</taxon>
        <taxon>Pseudomonadati</taxon>
        <taxon>Planctomycetota</taxon>
        <taxon>Planctomycetia</taxon>
        <taxon>Pirellulales</taxon>
        <taxon>Pirellulaceae</taxon>
        <taxon>Lignipirellula</taxon>
    </lineage>
</organism>
<evidence type="ECO:0000313" key="1">
    <source>
        <dbReference type="EMBL" id="QDU94188.1"/>
    </source>
</evidence>
<evidence type="ECO:0008006" key="3">
    <source>
        <dbReference type="Google" id="ProtNLM"/>
    </source>
</evidence>
<protein>
    <recommendedName>
        <fullName evidence="3">Glycosyl hydrolase-like 10 domain-containing protein</fullName>
    </recommendedName>
</protein>
<dbReference type="Gene3D" id="3.20.20.80">
    <property type="entry name" value="Glycosidases"/>
    <property type="match status" value="1"/>
</dbReference>
<dbReference type="KEGG" id="lcre:Pla8534_19760"/>
<dbReference type="AlphaFoldDB" id="A0A518DQS4"/>